<feature type="region of interest" description="Disordered" evidence="1">
    <location>
        <begin position="19"/>
        <end position="169"/>
    </location>
</feature>
<dbReference type="SMART" id="SM00240">
    <property type="entry name" value="FHA"/>
    <property type="match status" value="1"/>
</dbReference>
<feature type="compositionally biased region" description="Low complexity" evidence="1">
    <location>
        <begin position="129"/>
        <end position="139"/>
    </location>
</feature>
<dbReference type="CDD" id="cd22687">
    <property type="entry name" value="FHA_MCRS1"/>
    <property type="match status" value="1"/>
</dbReference>
<feature type="compositionally biased region" description="Low complexity" evidence="1">
    <location>
        <begin position="245"/>
        <end position="287"/>
    </location>
</feature>
<dbReference type="GO" id="GO:0031011">
    <property type="term" value="C:Ino80 complex"/>
    <property type="evidence" value="ECO:0007669"/>
    <property type="project" value="InterPro"/>
</dbReference>
<feature type="compositionally biased region" description="Low complexity" evidence="1">
    <location>
        <begin position="19"/>
        <end position="86"/>
    </location>
</feature>
<dbReference type="GO" id="GO:0045944">
    <property type="term" value="P:positive regulation of transcription by RNA polymerase II"/>
    <property type="evidence" value="ECO:0007669"/>
    <property type="project" value="TreeGrafter"/>
</dbReference>
<organism evidence="3 4">
    <name type="scientific">Acanthamoeba castellanii (strain ATCC 30010 / Neff)</name>
    <dbReference type="NCBI Taxonomy" id="1257118"/>
    <lineage>
        <taxon>Eukaryota</taxon>
        <taxon>Amoebozoa</taxon>
        <taxon>Discosea</taxon>
        <taxon>Longamoebia</taxon>
        <taxon>Centramoebida</taxon>
        <taxon>Acanthamoebidae</taxon>
        <taxon>Acanthamoeba</taxon>
    </lineage>
</organism>
<feature type="region of interest" description="Disordered" evidence="1">
    <location>
        <begin position="303"/>
        <end position="503"/>
    </location>
</feature>
<dbReference type="Pfam" id="PF13325">
    <property type="entry name" value="MCRS_N"/>
    <property type="match status" value="1"/>
</dbReference>
<dbReference type="InterPro" id="IPR008984">
    <property type="entry name" value="SMAD_FHA_dom_sf"/>
</dbReference>
<gene>
    <name evidence="3" type="ORF">ACA1_131450</name>
</gene>
<dbReference type="VEuPathDB" id="AmoebaDB:ACA1_131450"/>
<dbReference type="InterPro" id="IPR000253">
    <property type="entry name" value="FHA_dom"/>
</dbReference>
<dbReference type="PROSITE" id="PS50006">
    <property type="entry name" value="FHA_DOMAIN"/>
    <property type="match status" value="1"/>
</dbReference>
<proteinExistence type="predicted"/>
<name>L8GMF7_ACACF</name>
<feature type="domain" description="FHA" evidence="2">
    <location>
        <begin position="729"/>
        <end position="785"/>
    </location>
</feature>
<dbReference type="STRING" id="1257118.L8GMF7"/>
<sequence>MDTSSGGVPSSSYYHYRLSSSTPIPSSSPSSTTSMPMYSGGSSSPYIPANATSSSSPHLSSPPSSYTAPSSSASSPMYGGMSSSSPHLPAYATSPPSSSMPYSHAVYGSSASSRSSAASPYPPYPTPHPAYASGSSGSSPAPPPMSAYVQSPSFSYQPRPASAPIVPPHAQPGGSYAHYYSSFRAPMGSSSSLSLSAPAYSMTYAPSSSSSPSPFPPSSSMSATTYGGGYGPSSTTGAAPPPPAASSYYSPYAAGPPSASSSSPGYGYAASSYASPGNNPSTPSSSTHTYPPYYYASYSPYPLSASTPSPSRHTYPSQPSHAQPSPSDPAHGVVPLGPSSLSLPAPASASVASVSATSSNTCDFGDPMSIALRRLSSSSGHNGGHRRSGRAQRFRCPNWRLSPRMPSPPPSSGSEPSTGVPPAATAPATDTGSAPQSVQRIKREAAHGPDGSAPKAPRKRTTNSLVKSLSEARNGKPRANTTAIAGTGVVPHGAGNGEDSDNDVGGCGEDFTMVHEWTDIDDAILLAAIQASSSIEDVVRKGYLTNHFTAEEIKARWHAILYDQPTAEACAARLAEIEFDLPLLAYLEQRPPHVASPDKPHELPPAEVKNTAEVDASSHAPPGTFATASSASTSASTSTSVPISFTTEELDGLRFSEMEAKLLAAVPHSTLDFFSRIARKEAYWREGERVQDQILRVENELKLITEKKLKMLALLRGRYLRYEMKSKEIVLGRTAGDAVVDVDLSEEGDAAKISRRQAVIKLKRDGEFYVHNVGRATIFVNGRSVPTGKRMRLTHCCLVEIAFIFEINRSLHAKLKAGLTAITTSIGAAT</sequence>
<dbReference type="PANTHER" id="PTHR13233">
    <property type="entry name" value="MICROSPHERULE PROTEIN 1"/>
    <property type="match status" value="1"/>
</dbReference>
<feature type="compositionally biased region" description="Low complexity" evidence="1">
    <location>
        <begin position="303"/>
        <end position="359"/>
    </location>
</feature>
<dbReference type="PANTHER" id="PTHR13233:SF0">
    <property type="entry name" value="MICROSPHERULE PROTEIN 1"/>
    <property type="match status" value="1"/>
</dbReference>
<feature type="region of interest" description="Disordered" evidence="1">
    <location>
        <begin position="610"/>
        <end position="641"/>
    </location>
</feature>
<feature type="compositionally biased region" description="Low complexity" evidence="1">
    <location>
        <begin position="412"/>
        <end position="435"/>
    </location>
</feature>
<dbReference type="KEGG" id="acan:ACA1_131450"/>
<dbReference type="GO" id="GO:0071339">
    <property type="term" value="C:MLL1 complex"/>
    <property type="evidence" value="ECO:0007669"/>
    <property type="project" value="InterPro"/>
</dbReference>
<dbReference type="GO" id="GO:0044545">
    <property type="term" value="C:NSL complex"/>
    <property type="evidence" value="ECO:0007669"/>
    <property type="project" value="TreeGrafter"/>
</dbReference>
<dbReference type="Pfam" id="PF00498">
    <property type="entry name" value="FHA"/>
    <property type="match status" value="1"/>
</dbReference>
<dbReference type="OrthoDB" id="20742at2759"/>
<dbReference type="Gene3D" id="2.60.200.20">
    <property type="match status" value="1"/>
</dbReference>
<dbReference type="InterPro" id="IPR025999">
    <property type="entry name" value="MCRS_N"/>
</dbReference>
<evidence type="ECO:0000256" key="1">
    <source>
        <dbReference type="SAM" id="MobiDB-lite"/>
    </source>
</evidence>
<dbReference type="AlphaFoldDB" id="L8GMF7"/>
<dbReference type="Proteomes" id="UP000011083">
    <property type="component" value="Unassembled WGS sequence"/>
</dbReference>
<keyword evidence="4" id="KW-1185">Reference proteome</keyword>
<feature type="compositionally biased region" description="Low complexity" evidence="1">
    <location>
        <begin position="102"/>
        <end position="119"/>
    </location>
</feature>
<feature type="compositionally biased region" description="Low complexity" evidence="1">
    <location>
        <begin position="202"/>
        <end position="225"/>
    </location>
</feature>
<feature type="compositionally biased region" description="Low complexity" evidence="1">
    <location>
        <begin position="626"/>
        <end position="640"/>
    </location>
</feature>
<dbReference type="OMA" id="WHAILYV"/>
<dbReference type="GO" id="GO:0002151">
    <property type="term" value="F:G-quadruplex RNA binding"/>
    <property type="evidence" value="ECO:0007669"/>
    <property type="project" value="InterPro"/>
</dbReference>
<feature type="compositionally biased region" description="Basic residues" evidence="1">
    <location>
        <begin position="383"/>
        <end position="393"/>
    </location>
</feature>
<feature type="region of interest" description="Disordered" evidence="1">
    <location>
        <begin position="202"/>
        <end position="287"/>
    </location>
</feature>
<reference evidence="3 4" key="1">
    <citation type="journal article" date="2013" name="Genome Biol.">
        <title>Genome of Acanthamoeba castellanii highlights extensive lateral gene transfer and early evolution of tyrosine kinase signaling.</title>
        <authorList>
            <person name="Clarke M."/>
            <person name="Lohan A.J."/>
            <person name="Liu B."/>
            <person name="Lagkouvardos I."/>
            <person name="Roy S."/>
            <person name="Zafar N."/>
            <person name="Bertelli C."/>
            <person name="Schilde C."/>
            <person name="Kianianmomeni A."/>
            <person name="Burglin T.R."/>
            <person name="Frech C."/>
            <person name="Turcotte B."/>
            <person name="Kopec K.O."/>
            <person name="Synnott J.M."/>
            <person name="Choo C."/>
            <person name="Paponov I."/>
            <person name="Finkler A."/>
            <person name="Soon Heng Tan C."/>
            <person name="Hutchins A.P."/>
            <person name="Weinmeier T."/>
            <person name="Rattei T."/>
            <person name="Chu J.S."/>
            <person name="Gimenez G."/>
            <person name="Irimia M."/>
            <person name="Rigden D.J."/>
            <person name="Fitzpatrick D.A."/>
            <person name="Lorenzo-Morales J."/>
            <person name="Bateman A."/>
            <person name="Chiu C.H."/>
            <person name="Tang P."/>
            <person name="Hegemann P."/>
            <person name="Fromm H."/>
            <person name="Raoult D."/>
            <person name="Greub G."/>
            <person name="Miranda-Saavedra D."/>
            <person name="Chen N."/>
            <person name="Nash P."/>
            <person name="Ginger M.L."/>
            <person name="Horn M."/>
            <person name="Schaap P."/>
            <person name="Caler L."/>
            <person name="Loftus B."/>
        </authorList>
    </citation>
    <scope>NUCLEOTIDE SEQUENCE [LARGE SCALE GENOMIC DNA]</scope>
    <source>
        <strain evidence="3 4">Neff</strain>
    </source>
</reference>
<dbReference type="InterPro" id="IPR037912">
    <property type="entry name" value="MCRS1"/>
</dbReference>
<evidence type="ECO:0000259" key="2">
    <source>
        <dbReference type="PROSITE" id="PS50006"/>
    </source>
</evidence>
<dbReference type="SUPFAM" id="SSF49879">
    <property type="entry name" value="SMAD/FHA domain"/>
    <property type="match status" value="1"/>
</dbReference>
<dbReference type="EMBL" id="KB008070">
    <property type="protein sequence ID" value="ELR14152.1"/>
    <property type="molecule type" value="Genomic_DNA"/>
</dbReference>
<evidence type="ECO:0000313" key="3">
    <source>
        <dbReference type="EMBL" id="ELR14152.1"/>
    </source>
</evidence>
<accession>L8GMF7</accession>
<dbReference type="GeneID" id="14914727"/>
<protein>
    <submittedName>
        <fullName evidence="3">FHA domain containing protein</fullName>
    </submittedName>
</protein>
<evidence type="ECO:0000313" key="4">
    <source>
        <dbReference type="Proteomes" id="UP000011083"/>
    </source>
</evidence>
<dbReference type="RefSeq" id="XP_004336165.1">
    <property type="nucleotide sequence ID" value="XM_004336117.1"/>
</dbReference>